<evidence type="ECO:0000256" key="2">
    <source>
        <dbReference type="ARBA" id="ARBA00012251"/>
    </source>
</evidence>
<reference evidence="13" key="1">
    <citation type="journal article" date="2014" name="Proc. Natl. Acad. Sci. U.S.A.">
        <title>Extensive sampling of basidiomycete genomes demonstrates inadequacy of the white-rot/brown-rot paradigm for wood decay fungi.</title>
        <authorList>
            <person name="Riley R."/>
            <person name="Salamov A.A."/>
            <person name="Brown D.W."/>
            <person name="Nagy L.G."/>
            <person name="Floudas D."/>
            <person name="Held B.W."/>
            <person name="Levasseur A."/>
            <person name="Lombard V."/>
            <person name="Morin E."/>
            <person name="Otillar R."/>
            <person name="Lindquist E.A."/>
            <person name="Sun H."/>
            <person name="LaButti K.M."/>
            <person name="Schmutz J."/>
            <person name="Jabbour D."/>
            <person name="Luo H."/>
            <person name="Baker S.E."/>
            <person name="Pisabarro A.G."/>
            <person name="Walton J.D."/>
            <person name="Blanchette R.A."/>
            <person name="Henrissat B."/>
            <person name="Martin F."/>
            <person name="Cullen D."/>
            <person name="Hibbett D.S."/>
            <person name="Grigoriev I.V."/>
        </authorList>
    </citation>
    <scope>NUCLEOTIDE SEQUENCE [LARGE SCALE GENOMIC DNA]</scope>
    <source>
        <strain evidence="13">PC15</strain>
    </source>
</reference>
<dbReference type="InterPro" id="IPR027370">
    <property type="entry name" value="Znf-RING_euk"/>
</dbReference>
<dbReference type="Pfam" id="PF01485">
    <property type="entry name" value="IBR"/>
    <property type="match status" value="1"/>
</dbReference>
<evidence type="ECO:0000256" key="9">
    <source>
        <dbReference type="PROSITE-ProRule" id="PRU00175"/>
    </source>
</evidence>
<evidence type="ECO:0000259" key="10">
    <source>
        <dbReference type="PROSITE" id="PS50089"/>
    </source>
</evidence>
<evidence type="ECO:0000259" key="11">
    <source>
        <dbReference type="PROSITE" id="PS51873"/>
    </source>
</evidence>
<dbReference type="EMBL" id="KL198008">
    <property type="protein sequence ID" value="KDQ28024.1"/>
    <property type="molecule type" value="Genomic_DNA"/>
</dbReference>
<dbReference type="AlphaFoldDB" id="A0A067NJI3"/>
<dbReference type="PROSITE" id="PS51873">
    <property type="entry name" value="TRIAD"/>
    <property type="match status" value="1"/>
</dbReference>
<keyword evidence="3" id="KW-0808">Transferase</keyword>
<dbReference type="InterPro" id="IPR044066">
    <property type="entry name" value="TRIAD_supradom"/>
</dbReference>
<gene>
    <name evidence="12" type="ORF">PLEOSDRAFT_1065341</name>
</gene>
<dbReference type="CDD" id="cd20335">
    <property type="entry name" value="BRcat_RBR"/>
    <property type="match status" value="1"/>
</dbReference>
<evidence type="ECO:0000256" key="7">
    <source>
        <dbReference type="ARBA" id="ARBA00022786"/>
    </source>
</evidence>
<dbReference type="Pfam" id="PF22191">
    <property type="entry name" value="IBR_1"/>
    <property type="match status" value="1"/>
</dbReference>
<dbReference type="SUPFAM" id="SSF57850">
    <property type="entry name" value="RING/U-box"/>
    <property type="match status" value="2"/>
</dbReference>
<dbReference type="CDD" id="cd16449">
    <property type="entry name" value="RING-HC"/>
    <property type="match status" value="1"/>
</dbReference>
<dbReference type="STRING" id="1137138.A0A067NJI3"/>
<evidence type="ECO:0000256" key="4">
    <source>
        <dbReference type="ARBA" id="ARBA00022723"/>
    </source>
</evidence>
<name>A0A067NJI3_PLEO1</name>
<dbReference type="Pfam" id="PF13445">
    <property type="entry name" value="zf-RING_UBOX"/>
    <property type="match status" value="1"/>
</dbReference>
<dbReference type="HOGENOM" id="CLU_004235_3_1_1"/>
<keyword evidence="5" id="KW-0677">Repeat</keyword>
<evidence type="ECO:0000256" key="1">
    <source>
        <dbReference type="ARBA" id="ARBA00001798"/>
    </source>
</evidence>
<evidence type="ECO:0000256" key="3">
    <source>
        <dbReference type="ARBA" id="ARBA00022679"/>
    </source>
</evidence>
<evidence type="ECO:0000256" key="8">
    <source>
        <dbReference type="ARBA" id="ARBA00022833"/>
    </source>
</evidence>
<keyword evidence="4" id="KW-0479">Metal-binding</keyword>
<dbReference type="GO" id="GO:0061630">
    <property type="term" value="F:ubiquitin protein ligase activity"/>
    <property type="evidence" value="ECO:0007669"/>
    <property type="project" value="UniProtKB-EC"/>
</dbReference>
<dbReference type="InParanoid" id="A0A067NJI3"/>
<evidence type="ECO:0000313" key="13">
    <source>
        <dbReference type="Proteomes" id="UP000027073"/>
    </source>
</evidence>
<comment type="catalytic activity">
    <reaction evidence="1">
        <text>[E2 ubiquitin-conjugating enzyme]-S-ubiquitinyl-L-cysteine + [acceptor protein]-L-lysine = [E2 ubiquitin-conjugating enzyme]-L-cysteine + [acceptor protein]-N(6)-ubiquitinyl-L-lysine.</text>
        <dbReference type="EC" id="2.3.2.31"/>
    </reaction>
</comment>
<dbReference type="SMART" id="SM00184">
    <property type="entry name" value="RING"/>
    <property type="match status" value="1"/>
</dbReference>
<dbReference type="VEuPathDB" id="FungiDB:PLEOSDRAFT_1065341"/>
<sequence length="494" mass="54737">MDVVRMRLLGKVKEAVGALKVRVENLAAGEKIEGWHPSLGYQKSQFVRTVAQDTGGFLRADHRRKVLKAYGKPDVVDAIRAMVEAELQKLASRECAMNIPRQSVGFFLRQGVPALQEMFGAEHVRFNPASGMITVRGEEARHTLRSFIDQAEEEAKIAVAASASTDHICPVCYDSATNPLVLGCAHVYCTPCMRHLLTSAVEADNFPLTCAAFTSHVTRNPQSLKYCRTPDCTQIYRAATEGRGGSRCTVQCPSCFSSVCAACHEDGHEGMSCEGARVSKDHDGLSEAWIRQMKKCPTCQAPIEKAGGCNHMACRCGAHICWWCMGVFSAETIYGHMNAAHGGIHDEEVVPEPVNFEEQELVLRQAREARVLMPLPPLQLIQPAPVPAPVPAPAPIPRERANDDPAGLRAHIRRVDEERAAGVRPLVQQQWHLQAVREAEAEEQRLAAARAVQLRAQIPQHWLLEDVREAQERERVNQRVNQREREGGWGCMIM</sequence>
<feature type="domain" description="RING-type" evidence="11">
    <location>
        <begin position="165"/>
        <end position="347"/>
    </location>
</feature>
<dbReference type="GO" id="GO:0008270">
    <property type="term" value="F:zinc ion binding"/>
    <property type="evidence" value="ECO:0007669"/>
    <property type="project" value="UniProtKB-KW"/>
</dbReference>
<evidence type="ECO:0000256" key="5">
    <source>
        <dbReference type="ARBA" id="ARBA00022737"/>
    </source>
</evidence>
<dbReference type="InterPro" id="IPR002867">
    <property type="entry name" value="IBR_dom"/>
</dbReference>
<feature type="domain" description="RING-type" evidence="10">
    <location>
        <begin position="169"/>
        <end position="210"/>
    </location>
</feature>
<keyword evidence="8" id="KW-0862">Zinc</keyword>
<proteinExistence type="predicted"/>
<dbReference type="Gene3D" id="1.20.120.1750">
    <property type="match status" value="1"/>
</dbReference>
<dbReference type="GO" id="GO:0016567">
    <property type="term" value="P:protein ubiquitination"/>
    <property type="evidence" value="ECO:0007669"/>
    <property type="project" value="InterPro"/>
</dbReference>
<dbReference type="InterPro" id="IPR001841">
    <property type="entry name" value="Znf_RING"/>
</dbReference>
<dbReference type="InterPro" id="IPR017907">
    <property type="entry name" value="Znf_RING_CS"/>
</dbReference>
<evidence type="ECO:0000313" key="12">
    <source>
        <dbReference type="EMBL" id="KDQ28024.1"/>
    </source>
</evidence>
<dbReference type="PROSITE" id="PS50089">
    <property type="entry name" value="ZF_RING_2"/>
    <property type="match status" value="1"/>
</dbReference>
<accession>A0A067NJI3</accession>
<dbReference type="PANTHER" id="PTHR11685">
    <property type="entry name" value="RBR FAMILY RING FINGER AND IBR DOMAIN-CONTAINING"/>
    <property type="match status" value="1"/>
</dbReference>
<dbReference type="Proteomes" id="UP000027073">
    <property type="component" value="Unassembled WGS sequence"/>
</dbReference>
<dbReference type="OrthoDB" id="1431934at2759"/>
<dbReference type="EC" id="2.3.2.31" evidence="2"/>
<evidence type="ECO:0000256" key="6">
    <source>
        <dbReference type="ARBA" id="ARBA00022771"/>
    </source>
</evidence>
<organism evidence="12 13">
    <name type="scientific">Pleurotus ostreatus (strain PC15)</name>
    <name type="common">Oyster mushroom</name>
    <dbReference type="NCBI Taxonomy" id="1137138"/>
    <lineage>
        <taxon>Eukaryota</taxon>
        <taxon>Fungi</taxon>
        <taxon>Dikarya</taxon>
        <taxon>Basidiomycota</taxon>
        <taxon>Agaricomycotina</taxon>
        <taxon>Agaricomycetes</taxon>
        <taxon>Agaricomycetidae</taxon>
        <taxon>Agaricales</taxon>
        <taxon>Pleurotineae</taxon>
        <taxon>Pleurotaceae</taxon>
        <taxon>Pleurotus</taxon>
    </lineage>
</organism>
<keyword evidence="6 9" id="KW-0863">Zinc-finger</keyword>
<protein>
    <recommendedName>
        <fullName evidence="2">RBR-type E3 ubiquitin transferase</fullName>
        <ecNumber evidence="2">2.3.2.31</ecNumber>
    </recommendedName>
</protein>
<dbReference type="PROSITE" id="PS00518">
    <property type="entry name" value="ZF_RING_1"/>
    <property type="match status" value="1"/>
</dbReference>
<keyword evidence="7" id="KW-0833">Ubl conjugation pathway</keyword>
<dbReference type="InterPro" id="IPR031127">
    <property type="entry name" value="E3_UB_ligase_RBR"/>
</dbReference>